<protein>
    <recommendedName>
        <fullName evidence="3">TetR family transcriptional regulator</fullName>
    </recommendedName>
</protein>
<name>A0A318EN70_9GAMM</name>
<sequence length="184" mass="20094">MCPSSERTDPLRQRLLSAGRSLLDAEDGGNFDPASVCAAAGAPPESLPRLFGDWDAYRCALLAAMIDEVRERVARITSNMPAGIERLKLALETYLEANVQRPPLRRLLSDLRFTPQGADLIRGRVAGFGIVLGVELRTLGRPHPEATARLLTAAVTEIAQAEHEAGTRVPALRRTLLRYLDRSA</sequence>
<evidence type="ECO:0000313" key="2">
    <source>
        <dbReference type="Proteomes" id="UP000248330"/>
    </source>
</evidence>
<gene>
    <name evidence="1" type="ORF">C8D93_102529</name>
</gene>
<comment type="caution">
    <text evidence="1">The sequence shown here is derived from an EMBL/GenBank/DDBJ whole genome shotgun (WGS) entry which is preliminary data.</text>
</comment>
<dbReference type="Proteomes" id="UP000248330">
    <property type="component" value="Unassembled WGS sequence"/>
</dbReference>
<dbReference type="Gene3D" id="1.10.357.10">
    <property type="entry name" value="Tetracycline Repressor, domain 2"/>
    <property type="match status" value="1"/>
</dbReference>
<dbReference type="AlphaFoldDB" id="A0A318EN70"/>
<dbReference type="InterPro" id="IPR009057">
    <property type="entry name" value="Homeodomain-like_sf"/>
</dbReference>
<evidence type="ECO:0008006" key="3">
    <source>
        <dbReference type="Google" id="ProtNLM"/>
    </source>
</evidence>
<dbReference type="SUPFAM" id="SSF46689">
    <property type="entry name" value="Homeodomain-like"/>
    <property type="match status" value="1"/>
</dbReference>
<accession>A0A318EN70</accession>
<dbReference type="RefSeq" id="WP_110264314.1">
    <property type="nucleotide sequence ID" value="NZ_CAWNXA010000002.1"/>
</dbReference>
<reference evidence="1 2" key="1">
    <citation type="submission" date="2018-04" db="EMBL/GenBank/DDBJ databases">
        <title>Genomic Encyclopedia of Type Strains, Phase IV (KMG-IV): sequencing the most valuable type-strain genomes for metagenomic binning, comparative biology and taxonomic classification.</title>
        <authorList>
            <person name="Goeker M."/>
        </authorList>
    </citation>
    <scope>NUCLEOTIDE SEQUENCE [LARGE SCALE GENOMIC DNA]</scope>
    <source>
        <strain evidence="1 2">DSM 104150</strain>
    </source>
</reference>
<proteinExistence type="predicted"/>
<dbReference type="OrthoDB" id="7065520at2"/>
<evidence type="ECO:0000313" key="1">
    <source>
        <dbReference type="EMBL" id="PXV70670.1"/>
    </source>
</evidence>
<keyword evidence="2" id="KW-1185">Reference proteome</keyword>
<dbReference type="EMBL" id="QICN01000002">
    <property type="protein sequence ID" value="PXV70670.1"/>
    <property type="molecule type" value="Genomic_DNA"/>
</dbReference>
<organism evidence="1 2">
    <name type="scientific">Sinimarinibacterium flocculans</name>
    <dbReference type="NCBI Taxonomy" id="985250"/>
    <lineage>
        <taxon>Bacteria</taxon>
        <taxon>Pseudomonadati</taxon>
        <taxon>Pseudomonadota</taxon>
        <taxon>Gammaproteobacteria</taxon>
        <taxon>Nevskiales</taxon>
        <taxon>Nevskiaceae</taxon>
        <taxon>Sinimarinibacterium</taxon>
    </lineage>
</organism>